<evidence type="ECO:0000313" key="1">
    <source>
        <dbReference type="EMBL" id="UOQ65126.1"/>
    </source>
</evidence>
<dbReference type="EMBL" id="CP095061">
    <property type="protein sequence ID" value="UOQ65126.1"/>
    <property type="molecule type" value="Genomic_DNA"/>
</dbReference>
<accession>A0ABY4G2X8</accession>
<protein>
    <recommendedName>
        <fullName evidence="3">STAS/SEC14 domain-containing protein</fullName>
    </recommendedName>
</protein>
<evidence type="ECO:0008006" key="3">
    <source>
        <dbReference type="Google" id="ProtNLM"/>
    </source>
</evidence>
<evidence type="ECO:0000313" key="2">
    <source>
        <dbReference type="Proteomes" id="UP000830401"/>
    </source>
</evidence>
<reference evidence="1" key="1">
    <citation type="submission" date="2022-04" db="EMBL/GenBank/DDBJ databases">
        <title>Hymenobacter sp. isolated from the air.</title>
        <authorList>
            <person name="Won M."/>
            <person name="Lee C.-M."/>
            <person name="Woen H.-Y."/>
            <person name="Kwon S.-W."/>
        </authorList>
    </citation>
    <scope>NUCLEOTIDE SEQUENCE</scope>
    <source>
        <strain evidence="1">5420S-77</strain>
    </source>
</reference>
<gene>
    <name evidence="1" type="ORF">MUN86_16390</name>
</gene>
<organism evidence="1 2">
    <name type="scientific">Hymenobacter volaticus</name>
    <dbReference type="NCBI Taxonomy" id="2932254"/>
    <lineage>
        <taxon>Bacteria</taxon>
        <taxon>Pseudomonadati</taxon>
        <taxon>Bacteroidota</taxon>
        <taxon>Cytophagia</taxon>
        <taxon>Cytophagales</taxon>
        <taxon>Hymenobacteraceae</taxon>
        <taxon>Hymenobacter</taxon>
    </lineage>
</organism>
<keyword evidence="2" id="KW-1185">Reference proteome</keyword>
<dbReference type="Proteomes" id="UP000830401">
    <property type="component" value="Chromosome"/>
</dbReference>
<sequence>MYLDYTASDFLTISYNCDTQILVGRWLRPVTPDESRRGYEELLTAARKEKASHWLLDVRRCQSSAPETLQWLKESYYPKATAELELPVCVVYFMSPDLLKDFKADGTLVEPASYSGNTFRLNLCTTESECIEWLSQQQVVSHQLTTK</sequence>
<proteinExistence type="predicted"/>
<dbReference type="RefSeq" id="WP_245119135.1">
    <property type="nucleotide sequence ID" value="NZ_CP095061.1"/>
</dbReference>
<name>A0ABY4G2X8_9BACT</name>